<evidence type="ECO:0000313" key="4">
    <source>
        <dbReference type="Proteomes" id="UP000244855"/>
    </source>
</evidence>
<protein>
    <recommendedName>
        <fullName evidence="2">HTH CENPB-type domain-containing protein</fullName>
    </recommendedName>
</protein>
<dbReference type="OrthoDB" id="3693047at2759"/>
<feature type="domain" description="HTH CENPB-type" evidence="2">
    <location>
        <begin position="49"/>
        <end position="114"/>
    </location>
</feature>
<evidence type="ECO:0000313" key="3">
    <source>
        <dbReference type="EMBL" id="PVH92631.1"/>
    </source>
</evidence>
<dbReference type="AlphaFoldDB" id="A0A2V1D3M2"/>
<dbReference type="PROSITE" id="PS51253">
    <property type="entry name" value="HTH_CENPB"/>
    <property type="match status" value="1"/>
</dbReference>
<dbReference type="Proteomes" id="UP000244855">
    <property type="component" value="Unassembled WGS sequence"/>
</dbReference>
<dbReference type="GO" id="GO:0003677">
    <property type="term" value="F:DNA binding"/>
    <property type="evidence" value="ECO:0007669"/>
    <property type="project" value="UniProtKB-KW"/>
</dbReference>
<organism evidence="3 4">
    <name type="scientific">Periconia macrospinosa</name>
    <dbReference type="NCBI Taxonomy" id="97972"/>
    <lineage>
        <taxon>Eukaryota</taxon>
        <taxon>Fungi</taxon>
        <taxon>Dikarya</taxon>
        <taxon>Ascomycota</taxon>
        <taxon>Pezizomycotina</taxon>
        <taxon>Dothideomycetes</taxon>
        <taxon>Pleosporomycetidae</taxon>
        <taxon>Pleosporales</taxon>
        <taxon>Massarineae</taxon>
        <taxon>Periconiaceae</taxon>
        <taxon>Periconia</taxon>
    </lineage>
</organism>
<dbReference type="SMART" id="SM00674">
    <property type="entry name" value="CENPB"/>
    <property type="match status" value="1"/>
</dbReference>
<dbReference type="EMBL" id="KZ805662">
    <property type="protein sequence ID" value="PVH92631.1"/>
    <property type="molecule type" value="Genomic_DNA"/>
</dbReference>
<dbReference type="InterPro" id="IPR006600">
    <property type="entry name" value="HTH_CenpB_DNA-bd_dom"/>
</dbReference>
<reference evidence="3 4" key="1">
    <citation type="journal article" date="2018" name="Sci. Rep.">
        <title>Comparative genomics provides insights into the lifestyle and reveals functional heterogeneity of dark septate endophytic fungi.</title>
        <authorList>
            <person name="Knapp D.G."/>
            <person name="Nemeth J.B."/>
            <person name="Barry K."/>
            <person name="Hainaut M."/>
            <person name="Henrissat B."/>
            <person name="Johnson J."/>
            <person name="Kuo A."/>
            <person name="Lim J.H.P."/>
            <person name="Lipzen A."/>
            <person name="Nolan M."/>
            <person name="Ohm R.A."/>
            <person name="Tamas L."/>
            <person name="Grigoriev I.V."/>
            <person name="Spatafora J.W."/>
            <person name="Nagy L.G."/>
            <person name="Kovacs G.M."/>
        </authorList>
    </citation>
    <scope>NUCLEOTIDE SEQUENCE [LARGE SCALE GENOMIC DNA]</scope>
    <source>
        <strain evidence="3 4">DSE2036</strain>
    </source>
</reference>
<evidence type="ECO:0000256" key="1">
    <source>
        <dbReference type="ARBA" id="ARBA00023125"/>
    </source>
</evidence>
<feature type="non-terminal residue" evidence="3">
    <location>
        <position position="143"/>
    </location>
</feature>
<keyword evidence="4" id="KW-1185">Reference proteome</keyword>
<name>A0A2V1D3M2_9PLEO</name>
<evidence type="ECO:0000259" key="2">
    <source>
        <dbReference type="PROSITE" id="PS51253"/>
    </source>
</evidence>
<accession>A0A2V1D3M2</accession>
<sequence>MAPIDDALAYIDTFEAGEHPPYREIGRKFGVDRTTLAQRHQGKTQSRDSAANNRYKLSTQQENTLVKYIRLLTDRRLPPTRSMLKNYASHVAESDVSESWVTRFLNRHRDELKSQWASAMDRNRHIADSLYKYKLYFELLREK</sequence>
<dbReference type="Pfam" id="PF03221">
    <property type="entry name" value="HTH_Tnp_Tc5"/>
    <property type="match status" value="1"/>
</dbReference>
<proteinExistence type="predicted"/>
<gene>
    <name evidence="3" type="ORF">DM02DRAFT_478718</name>
</gene>
<keyword evidence="1" id="KW-0238">DNA-binding</keyword>